<gene>
    <name evidence="4" type="ORF">ACFOET_16150</name>
</gene>
<keyword evidence="1" id="KW-0479">Metal-binding</keyword>
<name>A0ABV7JM32_9SPHI</name>
<keyword evidence="2" id="KW-0862">Zinc</keyword>
<dbReference type="PANTHER" id="PTHR42742">
    <property type="entry name" value="TRANSCRIPTIONAL REPRESSOR MPRA"/>
    <property type="match status" value="1"/>
</dbReference>
<dbReference type="InterPro" id="IPR014710">
    <property type="entry name" value="RmlC-like_jellyroll"/>
</dbReference>
<proteinExistence type="predicted"/>
<dbReference type="GO" id="GO:0016853">
    <property type="term" value="F:isomerase activity"/>
    <property type="evidence" value="ECO:0007669"/>
    <property type="project" value="UniProtKB-KW"/>
</dbReference>
<keyword evidence="5" id="KW-1185">Reference proteome</keyword>
<dbReference type="InterPro" id="IPR051804">
    <property type="entry name" value="Carb_Metab_Reg_Kinase/Isom"/>
</dbReference>
<evidence type="ECO:0000256" key="3">
    <source>
        <dbReference type="SAM" id="MobiDB-lite"/>
    </source>
</evidence>
<dbReference type="CDD" id="cd07010">
    <property type="entry name" value="cupin_PMI_type_I_N_bac"/>
    <property type="match status" value="1"/>
</dbReference>
<evidence type="ECO:0000256" key="2">
    <source>
        <dbReference type="ARBA" id="ARBA00022833"/>
    </source>
</evidence>
<sequence>MELKGISDLSETTGSERTAALRKTKQEIMPAEMQRTYSDGYDIYPVHPLGNGKIQFGYDTLAQWVVEQKTVVIDGYVGNFWDRIAADLTAELEILGAKTNVHHMHDFLKPEADIEQLVKPFLGSEDSVWGTKTSLDLADFYQLDALASHNPHPGDTVNILIGTGAALCGWDASVIYIDLPKNELQHRMNASAITNLGKSVADKPTTMYKRFYFVDWVVCNKHKESLLSRVDVLADGQGIDWITWAYMPDMLTGLKSLSRSAFRPRPWFTPGSWGGQWIKEHIPQVNQEESNYAWSFELIAPENGLVFESGGFLLEVSFDCLMVVAGSEVLGRHHAHFGNEFPIRFDFLDTFDGGNLSIQCHPSLPYIREHFGEQITQDETYYILDCAPDAKVYLGFQEDIDPVEFREVLENSLENNTAVAIDNYVQTFPAAKHDLFLIPNGTVHSSGKNNLVLEISATPYIFTFKMYDWLSKDLNGDPRPINIEHAFKNLRFDRKGKRVAEEHIAKPYVLAQGDGWKTLHLPTHEDHFYDVNRLEFEDEVTVQTEQVCHVLMLVEGTELSVRIGDQQTVFRYAETFVIPAAVPQYTLVNIGGGVAKVVKAFVKDGYGSAS</sequence>
<dbReference type="PANTHER" id="PTHR42742:SF3">
    <property type="entry name" value="FRUCTOKINASE"/>
    <property type="match status" value="1"/>
</dbReference>
<dbReference type="InterPro" id="IPR011051">
    <property type="entry name" value="RmlC_Cupin_sf"/>
</dbReference>
<protein>
    <submittedName>
        <fullName evidence="4">Class I mannose-6-phosphate isomerase</fullName>
    </submittedName>
</protein>
<organism evidence="4 5">
    <name type="scientific">Parapedobacter deserti</name>
    <dbReference type="NCBI Taxonomy" id="1912957"/>
    <lineage>
        <taxon>Bacteria</taxon>
        <taxon>Pseudomonadati</taxon>
        <taxon>Bacteroidota</taxon>
        <taxon>Sphingobacteriia</taxon>
        <taxon>Sphingobacteriales</taxon>
        <taxon>Sphingobacteriaceae</taxon>
        <taxon>Parapedobacter</taxon>
    </lineage>
</organism>
<comment type="caution">
    <text evidence="4">The sequence shown here is derived from an EMBL/GenBank/DDBJ whole genome shotgun (WGS) entry which is preliminary data.</text>
</comment>
<dbReference type="SUPFAM" id="SSF51182">
    <property type="entry name" value="RmlC-like cupins"/>
    <property type="match status" value="1"/>
</dbReference>
<reference evidence="5" key="1">
    <citation type="journal article" date="2019" name="Int. J. Syst. Evol. Microbiol.">
        <title>The Global Catalogue of Microorganisms (GCM) 10K type strain sequencing project: providing services to taxonomists for standard genome sequencing and annotation.</title>
        <authorList>
            <consortium name="The Broad Institute Genomics Platform"/>
            <consortium name="The Broad Institute Genome Sequencing Center for Infectious Disease"/>
            <person name="Wu L."/>
            <person name="Ma J."/>
        </authorList>
    </citation>
    <scope>NUCLEOTIDE SEQUENCE [LARGE SCALE GENOMIC DNA]</scope>
    <source>
        <strain evidence="5">KCTC 52416</strain>
    </source>
</reference>
<accession>A0ABV7JM32</accession>
<dbReference type="RefSeq" id="WP_379024506.1">
    <property type="nucleotide sequence ID" value="NZ_JBHRTA010000038.1"/>
</dbReference>
<keyword evidence="4" id="KW-0413">Isomerase</keyword>
<dbReference type="EMBL" id="JBHRTA010000038">
    <property type="protein sequence ID" value="MFC3199158.1"/>
    <property type="molecule type" value="Genomic_DNA"/>
</dbReference>
<feature type="region of interest" description="Disordered" evidence="3">
    <location>
        <begin position="1"/>
        <end position="25"/>
    </location>
</feature>
<evidence type="ECO:0000313" key="5">
    <source>
        <dbReference type="Proteomes" id="UP001595526"/>
    </source>
</evidence>
<dbReference type="Gene3D" id="2.60.120.10">
    <property type="entry name" value="Jelly Rolls"/>
    <property type="match status" value="2"/>
</dbReference>
<evidence type="ECO:0000313" key="4">
    <source>
        <dbReference type="EMBL" id="MFC3199158.1"/>
    </source>
</evidence>
<evidence type="ECO:0000256" key="1">
    <source>
        <dbReference type="ARBA" id="ARBA00022723"/>
    </source>
</evidence>
<dbReference type="Proteomes" id="UP001595526">
    <property type="component" value="Unassembled WGS sequence"/>
</dbReference>